<gene>
    <name evidence="2" type="ORF">SK803_38155</name>
</gene>
<name>A0ABU4TDT6_9PSEU</name>
<feature type="transmembrane region" description="Helical" evidence="1">
    <location>
        <begin position="118"/>
        <end position="140"/>
    </location>
</feature>
<comment type="caution">
    <text evidence="2">The sequence shown here is derived from an EMBL/GenBank/DDBJ whole genome shotgun (WGS) entry which is preliminary data.</text>
</comment>
<sequence>MAEPRRGIAGVAIAAGILMMLFQAEAVVVATKVTFDLGTPGVYLFAEEPSCGGRSRATPCSSWDGTFTSDDGKVTRAGVGLAGQLPKGFAKGDSVRAFEVGDPNQVYSPEAKHGDMIWMYYMMGGMGLLAVVLGSCYLWWYRNHD</sequence>
<evidence type="ECO:0000313" key="3">
    <source>
        <dbReference type="Proteomes" id="UP001285521"/>
    </source>
</evidence>
<proteinExistence type="predicted"/>
<dbReference type="EMBL" id="JAXAVW010000040">
    <property type="protein sequence ID" value="MDX8036053.1"/>
    <property type="molecule type" value="Genomic_DNA"/>
</dbReference>
<keyword evidence="1" id="KW-1133">Transmembrane helix</keyword>
<reference evidence="2 3" key="1">
    <citation type="submission" date="2023-11" db="EMBL/GenBank/DDBJ databases">
        <title>Lentzea sokolovensis, sp. nov., Lentzea kristufkii, sp. nov., and Lentzea miocenensis, sp. nov., rare actinobacteria from Sokolov Coal Basin, Miocene lacustrine sediment, Czech Republic.</title>
        <authorList>
            <person name="Lara A."/>
            <person name="Kotroba L."/>
            <person name="Nouioui I."/>
            <person name="Neumann-Schaal M."/>
            <person name="Mast Y."/>
            <person name="Chronakova A."/>
        </authorList>
    </citation>
    <scope>NUCLEOTIDE SEQUENCE [LARGE SCALE GENOMIC DNA]</scope>
    <source>
        <strain evidence="2 3">BCCO 10_0856</strain>
    </source>
</reference>
<evidence type="ECO:0008006" key="4">
    <source>
        <dbReference type="Google" id="ProtNLM"/>
    </source>
</evidence>
<evidence type="ECO:0000256" key="1">
    <source>
        <dbReference type="SAM" id="Phobius"/>
    </source>
</evidence>
<evidence type="ECO:0000313" key="2">
    <source>
        <dbReference type="EMBL" id="MDX8036053.1"/>
    </source>
</evidence>
<accession>A0ABU4TDT6</accession>
<keyword evidence="1" id="KW-0472">Membrane</keyword>
<keyword evidence="1" id="KW-0812">Transmembrane</keyword>
<dbReference type="RefSeq" id="WP_319971064.1">
    <property type="nucleotide sequence ID" value="NZ_JAXAVW010000040.1"/>
</dbReference>
<protein>
    <recommendedName>
        <fullName evidence="4">DUF3592 domain-containing protein</fullName>
    </recommendedName>
</protein>
<keyword evidence="3" id="KW-1185">Reference proteome</keyword>
<dbReference type="Proteomes" id="UP001285521">
    <property type="component" value="Unassembled WGS sequence"/>
</dbReference>
<organism evidence="2 3">
    <name type="scientific">Lentzea miocenica</name>
    <dbReference type="NCBI Taxonomy" id="3095431"/>
    <lineage>
        <taxon>Bacteria</taxon>
        <taxon>Bacillati</taxon>
        <taxon>Actinomycetota</taxon>
        <taxon>Actinomycetes</taxon>
        <taxon>Pseudonocardiales</taxon>
        <taxon>Pseudonocardiaceae</taxon>
        <taxon>Lentzea</taxon>
    </lineage>
</organism>